<reference evidence="2 3" key="1">
    <citation type="submission" date="2019-09" db="EMBL/GenBank/DDBJ databases">
        <title>Draft genome sequence of Bacillus sp. JC-7.</title>
        <authorList>
            <person name="Tanaka N."/>
            <person name="Shiwa Y."/>
            <person name="Fujita N."/>
            <person name="Tanasupawat S."/>
        </authorList>
    </citation>
    <scope>NUCLEOTIDE SEQUENCE [LARGE SCALE GENOMIC DNA]</scope>
    <source>
        <strain evidence="2 3">JC-7</strain>
    </source>
</reference>
<sequence>MKEREFRSSSQSVTNFPTCFAESVETPEKSADMSKKSAERFENRRKVETAGERAAVPLKNS</sequence>
<dbReference type="Proteomes" id="UP000391919">
    <property type="component" value="Unassembled WGS sequence"/>
</dbReference>
<feature type="compositionally biased region" description="Polar residues" evidence="1">
    <location>
        <begin position="8"/>
        <end position="17"/>
    </location>
</feature>
<organism evidence="2 3">
    <name type="scientific">Weizmannia acidilactici</name>
    <dbReference type="NCBI Taxonomy" id="2607726"/>
    <lineage>
        <taxon>Bacteria</taxon>
        <taxon>Bacillati</taxon>
        <taxon>Bacillota</taxon>
        <taxon>Bacilli</taxon>
        <taxon>Bacillales</taxon>
        <taxon>Bacillaceae</taxon>
        <taxon>Heyndrickxia</taxon>
    </lineage>
</organism>
<evidence type="ECO:0000313" key="3">
    <source>
        <dbReference type="Proteomes" id="UP000391919"/>
    </source>
</evidence>
<accession>A0A5J4JDX8</accession>
<dbReference type="EMBL" id="BKZQ01000017">
    <property type="protein sequence ID" value="GER70293.1"/>
    <property type="molecule type" value="Genomic_DNA"/>
</dbReference>
<evidence type="ECO:0000313" key="2">
    <source>
        <dbReference type="EMBL" id="GER70293.1"/>
    </source>
</evidence>
<feature type="region of interest" description="Disordered" evidence="1">
    <location>
        <begin position="1"/>
        <end position="61"/>
    </location>
</feature>
<dbReference type="AlphaFoldDB" id="A0A5J4JDX8"/>
<gene>
    <name evidence="2" type="ORF">BpJC7_15960</name>
</gene>
<dbReference type="RefSeq" id="WP_151681741.1">
    <property type="nucleotide sequence ID" value="NZ_BKZQ01000017.1"/>
</dbReference>
<comment type="caution">
    <text evidence="2">The sequence shown here is derived from an EMBL/GenBank/DDBJ whole genome shotgun (WGS) entry which is preliminary data.</text>
</comment>
<name>A0A5J4JDX8_9BACI</name>
<proteinExistence type="predicted"/>
<feature type="compositionally biased region" description="Basic and acidic residues" evidence="1">
    <location>
        <begin position="26"/>
        <end position="51"/>
    </location>
</feature>
<protein>
    <submittedName>
        <fullName evidence="2">Uncharacterized protein</fullName>
    </submittedName>
</protein>
<evidence type="ECO:0000256" key="1">
    <source>
        <dbReference type="SAM" id="MobiDB-lite"/>
    </source>
</evidence>
<keyword evidence="3" id="KW-1185">Reference proteome</keyword>